<dbReference type="EMBL" id="QYUQ01000002">
    <property type="protein sequence ID" value="RJG00889.1"/>
    <property type="molecule type" value="Genomic_DNA"/>
</dbReference>
<dbReference type="Proteomes" id="UP000266327">
    <property type="component" value="Unassembled WGS sequence"/>
</dbReference>
<name>A0A3A3G232_9BURK</name>
<sequence length="229" mass="26608">MDRRTAAFQKFCKQRSKDLERIARHTRGDYDSSAVEAEAWMLAGEIERTKEIEIDFLAEKDQNLLISHLYQELVRYAEKTVRYAIRLDRSAYSDESGDDGHPLLRKFVADDGANPLSILAARGDTSWRDINPGRHDSLAGAYVHLLESFDNRMKMVADHLLISLSYSYRCCARARMFAEKQRPIPLSLPDCQDDFFPKAWRKFRIWKTPRQLSFDFDEEPALSLPSRIE</sequence>
<gene>
    <name evidence="1" type="ORF">D3878_04220</name>
</gene>
<organism evidence="1 2">
    <name type="scientific">Noviherbaspirillum sedimenti</name>
    <dbReference type="NCBI Taxonomy" id="2320865"/>
    <lineage>
        <taxon>Bacteria</taxon>
        <taxon>Pseudomonadati</taxon>
        <taxon>Pseudomonadota</taxon>
        <taxon>Betaproteobacteria</taxon>
        <taxon>Burkholderiales</taxon>
        <taxon>Oxalobacteraceae</taxon>
        <taxon>Noviherbaspirillum</taxon>
    </lineage>
</organism>
<evidence type="ECO:0000313" key="2">
    <source>
        <dbReference type="Proteomes" id="UP000266327"/>
    </source>
</evidence>
<keyword evidence="2" id="KW-1185">Reference proteome</keyword>
<comment type="caution">
    <text evidence="1">The sequence shown here is derived from an EMBL/GenBank/DDBJ whole genome shotgun (WGS) entry which is preliminary data.</text>
</comment>
<proteinExistence type="predicted"/>
<accession>A0A3A3G232</accession>
<evidence type="ECO:0000313" key="1">
    <source>
        <dbReference type="EMBL" id="RJG00889.1"/>
    </source>
</evidence>
<reference evidence="2" key="1">
    <citation type="submission" date="2018-09" db="EMBL/GenBank/DDBJ databases">
        <authorList>
            <person name="Zhu H."/>
        </authorList>
    </citation>
    <scope>NUCLEOTIDE SEQUENCE [LARGE SCALE GENOMIC DNA]</scope>
    <source>
        <strain evidence="2">K1S02-23</strain>
    </source>
</reference>
<protein>
    <submittedName>
        <fullName evidence="1">Uncharacterized protein</fullName>
    </submittedName>
</protein>
<dbReference type="AlphaFoldDB" id="A0A3A3G232"/>